<sequence length="295" mass="32986">MKGIHTALMTMFDTNGQIDKEATRKLVRYNLDHCKVDGMLACGTIGEMFNMPMGMCKTVLETVADENNKCGKLFANVGANIFEDAVELADFAYEMGYSGVSLVPPFYYKYTTQEIIDYYRRFADRSKLPVFIYNIPGFSPYAFTLNDYETLFKHEQIIGTKFSHNDYSLLERLRLRCPEAVLFTGFDDYLFFALTLGTDGAIGGSYNIVGHWAKELFDEMQKGNYNQALAIQHNICTVLEKLGSVGLFAGIKAVLALEGVGIGNCKTPMSPTNDAQRAMAKEVLEFIQTVDAAKK</sequence>
<dbReference type="Gene3D" id="3.20.20.70">
    <property type="entry name" value="Aldolase class I"/>
    <property type="match status" value="1"/>
</dbReference>
<comment type="similarity">
    <text evidence="2">Belongs to the DapA family.</text>
</comment>
<dbReference type="PIRSF" id="PIRSF001365">
    <property type="entry name" value="DHDPS"/>
    <property type="match status" value="1"/>
</dbReference>
<dbReference type="SMART" id="SM01130">
    <property type="entry name" value="DHDPS"/>
    <property type="match status" value="1"/>
</dbReference>
<proteinExistence type="inferred from homology"/>
<name>A0ABS9MDZ0_9FIRM</name>
<evidence type="ECO:0000313" key="3">
    <source>
        <dbReference type="EMBL" id="MCG4529044.1"/>
    </source>
</evidence>
<keyword evidence="4" id="KW-1185">Reference proteome</keyword>
<organism evidence="3 4">
    <name type="scientific">Intestinimonas massiliensis</name>
    <name type="common">ex Afouda et al. 2020</name>
    <dbReference type="NCBI Taxonomy" id="1673721"/>
    <lineage>
        <taxon>Bacteria</taxon>
        <taxon>Bacillati</taxon>
        <taxon>Bacillota</taxon>
        <taxon>Clostridia</taxon>
        <taxon>Eubacteriales</taxon>
        <taxon>Intestinimonas</taxon>
    </lineage>
</organism>
<evidence type="ECO:0000256" key="1">
    <source>
        <dbReference type="ARBA" id="ARBA00023239"/>
    </source>
</evidence>
<accession>A0ABS9MDZ0</accession>
<protein>
    <submittedName>
        <fullName evidence="3">Dihydrodipicolinate synthase family protein</fullName>
    </submittedName>
</protein>
<comment type="caution">
    <text evidence="3">The sequence shown here is derived from an EMBL/GenBank/DDBJ whole genome shotgun (WGS) entry which is preliminary data.</text>
</comment>
<dbReference type="PRINTS" id="PR00146">
    <property type="entry name" value="DHPICSNTHASE"/>
</dbReference>
<dbReference type="InterPro" id="IPR002220">
    <property type="entry name" value="DapA-like"/>
</dbReference>
<dbReference type="PANTHER" id="PTHR42849:SF1">
    <property type="entry name" value="N-ACETYLNEURAMINATE LYASE"/>
    <property type="match status" value="1"/>
</dbReference>
<keyword evidence="1 2" id="KW-0456">Lyase</keyword>
<dbReference type="EMBL" id="JAKNJB010000056">
    <property type="protein sequence ID" value="MCG4529044.1"/>
    <property type="molecule type" value="Genomic_DNA"/>
</dbReference>
<evidence type="ECO:0000256" key="2">
    <source>
        <dbReference type="PIRNR" id="PIRNR001365"/>
    </source>
</evidence>
<dbReference type="RefSeq" id="WP_238075252.1">
    <property type="nucleotide sequence ID" value="NZ_JAKNJB010000056.1"/>
</dbReference>
<dbReference type="InterPro" id="IPR013785">
    <property type="entry name" value="Aldolase_TIM"/>
</dbReference>
<dbReference type="Pfam" id="PF00701">
    <property type="entry name" value="DHDPS"/>
    <property type="match status" value="1"/>
</dbReference>
<dbReference type="SUPFAM" id="SSF51569">
    <property type="entry name" value="Aldolase"/>
    <property type="match status" value="1"/>
</dbReference>
<dbReference type="PANTHER" id="PTHR42849">
    <property type="entry name" value="N-ACETYLNEURAMINATE LYASE"/>
    <property type="match status" value="1"/>
</dbReference>
<reference evidence="3 4" key="1">
    <citation type="submission" date="2022-01" db="EMBL/GenBank/DDBJ databases">
        <title>Collection of gut derived symbiotic bacterial strains cultured from healthy donors.</title>
        <authorList>
            <person name="Lin H."/>
            <person name="Kohout C."/>
            <person name="Waligurski E."/>
            <person name="Pamer E.G."/>
        </authorList>
    </citation>
    <scope>NUCLEOTIDE SEQUENCE [LARGE SCALE GENOMIC DNA]</scope>
    <source>
        <strain evidence="3 4">DFI.3.7</strain>
    </source>
</reference>
<dbReference type="Proteomes" id="UP001200313">
    <property type="component" value="Unassembled WGS sequence"/>
</dbReference>
<evidence type="ECO:0000313" key="4">
    <source>
        <dbReference type="Proteomes" id="UP001200313"/>
    </source>
</evidence>
<gene>
    <name evidence="3" type="ORF">L0P79_18580</name>
</gene>